<dbReference type="AlphaFoldDB" id="A6TLV1"/>
<comment type="catalytic activity">
    <reaction evidence="6">
        <text>L-lysyl-tRNA(Lys) + a 1,2-diacyl-sn-glycero-3-phospho-(1'-sn-glycerol) = a 1,2-diacyl-sn-glycero-3-phospho-1'-(3'-O-L-lysyl)-sn-glycerol + tRNA(Lys)</text>
        <dbReference type="Rhea" id="RHEA:10668"/>
        <dbReference type="Rhea" id="RHEA-COMP:9696"/>
        <dbReference type="Rhea" id="RHEA-COMP:9697"/>
        <dbReference type="ChEBI" id="CHEBI:64716"/>
        <dbReference type="ChEBI" id="CHEBI:75792"/>
        <dbReference type="ChEBI" id="CHEBI:78442"/>
        <dbReference type="ChEBI" id="CHEBI:78529"/>
        <dbReference type="EC" id="2.3.2.3"/>
    </reaction>
</comment>
<keyword evidence="6" id="KW-0808">Transferase</keyword>
<dbReference type="GO" id="GO:0046677">
    <property type="term" value="P:response to antibiotic"/>
    <property type="evidence" value="ECO:0007669"/>
    <property type="project" value="UniProtKB-KW"/>
</dbReference>
<gene>
    <name evidence="6" type="primary">mprF</name>
    <name evidence="7" type="ordered locus">Amet_0949</name>
</gene>
<dbReference type="Pfam" id="PF03706">
    <property type="entry name" value="LPG_synthase_TM"/>
    <property type="match status" value="1"/>
</dbReference>
<dbReference type="EC" id="2.3.2.3" evidence="6"/>
<evidence type="ECO:0000256" key="4">
    <source>
        <dbReference type="ARBA" id="ARBA00022989"/>
    </source>
</evidence>
<reference evidence="8" key="1">
    <citation type="journal article" date="2016" name="Genome Announc.">
        <title>Complete genome sequence of Alkaliphilus metalliredigens strain QYMF, an alkaliphilic and metal-reducing bacterium isolated from borax-contaminated leachate ponds.</title>
        <authorList>
            <person name="Hwang C."/>
            <person name="Copeland A."/>
            <person name="Lucas S."/>
            <person name="Lapidus A."/>
            <person name="Barry K."/>
            <person name="Detter J.C."/>
            <person name="Glavina Del Rio T."/>
            <person name="Hammon N."/>
            <person name="Israni S."/>
            <person name="Dalin E."/>
            <person name="Tice H."/>
            <person name="Pitluck S."/>
            <person name="Chertkov O."/>
            <person name="Brettin T."/>
            <person name="Bruce D."/>
            <person name="Han C."/>
            <person name="Schmutz J."/>
            <person name="Larimer F."/>
            <person name="Land M.L."/>
            <person name="Hauser L."/>
            <person name="Kyrpides N."/>
            <person name="Mikhailova N."/>
            <person name="Ye Q."/>
            <person name="Zhou J."/>
            <person name="Richardson P."/>
            <person name="Fields M.W."/>
        </authorList>
    </citation>
    <scope>NUCLEOTIDE SEQUENCE [LARGE SCALE GENOMIC DNA]</scope>
    <source>
        <strain evidence="8">QYMF</strain>
    </source>
</reference>
<keyword evidence="6" id="KW-0443">Lipid metabolism</keyword>
<name>A6TLV1_ALKMQ</name>
<dbReference type="RefSeq" id="WP_012062211.1">
    <property type="nucleotide sequence ID" value="NC_009633.1"/>
</dbReference>
<dbReference type="HOGENOM" id="CLU_048072_1_1_9"/>
<protein>
    <recommendedName>
        <fullName evidence="6">Phosphatidylglycerol lysyltransferase</fullName>
        <ecNumber evidence="6">2.3.2.3</ecNumber>
    </recommendedName>
    <alternativeName>
        <fullName evidence="6">Lysylphosphatidylglycerol synthase</fullName>
    </alternativeName>
</protein>
<dbReference type="GO" id="GO:0005886">
    <property type="term" value="C:plasma membrane"/>
    <property type="evidence" value="ECO:0007669"/>
    <property type="project" value="UniProtKB-SubCell"/>
</dbReference>
<dbReference type="EMBL" id="CP000724">
    <property type="protein sequence ID" value="ABR47169.1"/>
    <property type="molecule type" value="Genomic_DNA"/>
</dbReference>
<dbReference type="GO" id="GO:0006629">
    <property type="term" value="P:lipid metabolic process"/>
    <property type="evidence" value="ECO:0007669"/>
    <property type="project" value="UniProtKB-KW"/>
</dbReference>
<evidence type="ECO:0000256" key="2">
    <source>
        <dbReference type="ARBA" id="ARBA00022475"/>
    </source>
</evidence>
<sequence length="323" mass="36175">MLGIIIIIGRWVDWQGFVYTFNQISLPRLILACLLQLITLGLISFQWIKMGQYLNLRICFWKMLDINLTGTFVESITPSVKAGGEATKAMMLCSQFKHSISEAVSLVGLQKTISSIGFMIMSGMSVLWFLLFTGIPMADKKIVGGTFILFVLFITTLLWLLMSSEIHWLWAKIPIKQEKQLKLMQIVNEFQGNFRNALRDRRFFAIQLMLSLGIWSLFAVKAYLIGQALGLEIGFFAIALTTYISYMVAMVPLTPGGIGTFEGMAILLMGSLGVPTAKAAAFALILRFVTFWFVFLLSALYLLIKNAIKIITKNSTTDAPSPY</sequence>
<keyword evidence="2" id="KW-1003">Cell membrane</keyword>
<dbReference type="eggNOG" id="COG0392">
    <property type="taxonomic scope" value="Bacteria"/>
</dbReference>
<dbReference type="PANTHER" id="PTHR39087:SF2">
    <property type="entry name" value="UPF0104 MEMBRANE PROTEIN MJ1595"/>
    <property type="match status" value="1"/>
</dbReference>
<feature type="transmembrane region" description="Helical" evidence="6">
    <location>
        <begin position="203"/>
        <end position="223"/>
    </location>
</feature>
<dbReference type="GO" id="GO:0050071">
    <property type="term" value="F:phosphatidylglycerol lysyltransferase activity"/>
    <property type="evidence" value="ECO:0007669"/>
    <property type="project" value="UniProtKB-EC"/>
</dbReference>
<evidence type="ECO:0000256" key="6">
    <source>
        <dbReference type="RuleBase" id="RU363042"/>
    </source>
</evidence>
<organism evidence="7 8">
    <name type="scientific">Alkaliphilus metalliredigens (strain QYMF)</name>
    <dbReference type="NCBI Taxonomy" id="293826"/>
    <lineage>
        <taxon>Bacteria</taxon>
        <taxon>Bacillati</taxon>
        <taxon>Bacillota</taxon>
        <taxon>Clostridia</taxon>
        <taxon>Peptostreptococcales</taxon>
        <taxon>Natronincolaceae</taxon>
        <taxon>Alkaliphilus</taxon>
    </lineage>
</organism>
<dbReference type="Proteomes" id="UP000001572">
    <property type="component" value="Chromosome"/>
</dbReference>
<evidence type="ECO:0000256" key="1">
    <source>
        <dbReference type="ARBA" id="ARBA00004651"/>
    </source>
</evidence>
<keyword evidence="8" id="KW-1185">Reference proteome</keyword>
<keyword evidence="6" id="KW-0046">Antibiotic resistance</keyword>
<comment type="similarity">
    <text evidence="6">Belongs to the LPG synthase family.</text>
</comment>
<dbReference type="STRING" id="293826.Amet_0949"/>
<accession>A6TLV1</accession>
<dbReference type="PANTHER" id="PTHR39087">
    <property type="entry name" value="UPF0104 MEMBRANE PROTEIN MJ1595"/>
    <property type="match status" value="1"/>
</dbReference>
<dbReference type="InterPro" id="IPR022791">
    <property type="entry name" value="L-PG_synthase/AglD"/>
</dbReference>
<proteinExistence type="inferred from homology"/>
<feature type="transmembrane region" description="Helical" evidence="6">
    <location>
        <begin position="142"/>
        <end position="162"/>
    </location>
</feature>
<feature type="transmembrane region" description="Helical" evidence="6">
    <location>
        <begin position="229"/>
        <end position="249"/>
    </location>
</feature>
<keyword evidence="4 6" id="KW-1133">Transmembrane helix</keyword>
<feature type="transmembrane region" description="Helical" evidence="6">
    <location>
        <begin position="280"/>
        <end position="304"/>
    </location>
</feature>
<evidence type="ECO:0000313" key="8">
    <source>
        <dbReference type="Proteomes" id="UP000001572"/>
    </source>
</evidence>
<evidence type="ECO:0000256" key="5">
    <source>
        <dbReference type="ARBA" id="ARBA00023136"/>
    </source>
</evidence>
<evidence type="ECO:0000256" key="3">
    <source>
        <dbReference type="ARBA" id="ARBA00022692"/>
    </source>
</evidence>
<comment type="subcellular location">
    <subcellularLocation>
        <location evidence="1 6">Cell membrane</location>
        <topology evidence="1 6">Multi-pass membrane protein</topology>
    </subcellularLocation>
</comment>
<keyword evidence="3 6" id="KW-0812">Transmembrane</keyword>
<dbReference type="NCBIfam" id="TIGR00374">
    <property type="entry name" value="flippase-like domain"/>
    <property type="match status" value="1"/>
</dbReference>
<keyword evidence="5 6" id="KW-0472">Membrane</keyword>
<feature type="transmembrane region" description="Helical" evidence="6">
    <location>
        <begin position="29"/>
        <end position="48"/>
    </location>
</feature>
<evidence type="ECO:0000313" key="7">
    <source>
        <dbReference type="EMBL" id="ABR47169.1"/>
    </source>
</evidence>
<dbReference type="KEGG" id="amt:Amet_0949"/>
<feature type="transmembrane region" description="Helical" evidence="6">
    <location>
        <begin position="116"/>
        <end position="136"/>
    </location>
</feature>
<comment type="function">
    <text evidence="6">Catalyzes the transfer of a lysyl group from L-lysyl-tRNA(Lys) to membrane-bound phosphatidylglycerol (PG), which produces lysylphosphatidylglycerol (LPG), a major component of the bacterial membrane with a positive net charge. LPG synthesis contributes to bacterial virulence as it is involved in the resistance mechanism against cationic antimicrobial peptides (CAMP) produces by the host's immune system (defensins, cathelicidins) and by the competing microorganisms.</text>
</comment>